<comment type="similarity">
    <text evidence="1 2">Belongs to the calponin family.</text>
</comment>
<dbReference type="GO" id="GO:0051015">
    <property type="term" value="F:actin filament binding"/>
    <property type="evidence" value="ECO:0007669"/>
    <property type="project" value="TreeGrafter"/>
</dbReference>
<name>A0A0R3VXI4_TAEAS</name>
<accession>A0A0R3VXI4</accession>
<dbReference type="SMART" id="SM00033">
    <property type="entry name" value="CH"/>
    <property type="match status" value="1"/>
</dbReference>
<proteinExistence type="inferred from homology"/>
<evidence type="ECO:0000256" key="1">
    <source>
        <dbReference type="ARBA" id="ARBA00009631"/>
    </source>
</evidence>
<dbReference type="Gene3D" id="1.10.418.10">
    <property type="entry name" value="Calponin-like domain"/>
    <property type="match status" value="1"/>
</dbReference>
<gene>
    <name evidence="5" type="ORF">TASK_LOCUS2129</name>
</gene>
<evidence type="ECO:0000259" key="4">
    <source>
        <dbReference type="PROSITE" id="PS50021"/>
    </source>
</evidence>
<dbReference type="SUPFAM" id="SSF47576">
    <property type="entry name" value="Calponin-homology domain, CH-domain"/>
    <property type="match status" value="1"/>
</dbReference>
<dbReference type="AlphaFoldDB" id="A0A0R3VXI4"/>
<reference evidence="7" key="1">
    <citation type="submission" date="2017-02" db="UniProtKB">
        <authorList>
            <consortium name="WormBaseParasite"/>
        </authorList>
    </citation>
    <scope>IDENTIFICATION</scope>
</reference>
<dbReference type="WBParaSite" id="TASK_0000212801-mRNA-1">
    <property type="protein sequence ID" value="TASK_0000212801-mRNA-1"/>
    <property type="gene ID" value="TASK_0000212801"/>
</dbReference>
<dbReference type="InterPro" id="IPR050606">
    <property type="entry name" value="Calponin-like"/>
</dbReference>
<dbReference type="PROSITE" id="PS50021">
    <property type="entry name" value="CH"/>
    <property type="match status" value="1"/>
</dbReference>
<dbReference type="PANTHER" id="PTHR47385">
    <property type="entry name" value="CALPONIN"/>
    <property type="match status" value="1"/>
</dbReference>
<sequence>MSNVPPPSGLSYQVKKKLEGKRDKDQENETLDWIEALTGLKLDRSKLYEDILKDGTVLCKLMNSINPGCIKKINENATMPFKIMENISAFLEAIKGYGVPVGDLFQTVDLFEKKDIAQVTRTLFALGRTCQTHPEYTGPVLGPKLATENKREFTEQQLREGQNVVSLQYGSNKGASQAGLNMGKQRMIMD</sequence>
<dbReference type="InterPro" id="IPR001715">
    <property type="entry name" value="CH_dom"/>
</dbReference>
<dbReference type="GO" id="GO:0007015">
    <property type="term" value="P:actin filament organization"/>
    <property type="evidence" value="ECO:0007669"/>
    <property type="project" value="TreeGrafter"/>
</dbReference>
<dbReference type="PRINTS" id="PR00890">
    <property type="entry name" value="TRANSGELIN"/>
</dbReference>
<evidence type="ECO:0000313" key="6">
    <source>
        <dbReference type="Proteomes" id="UP000282613"/>
    </source>
</evidence>
<feature type="domain" description="Calponin-homology (CH)" evidence="4">
    <location>
        <begin position="24"/>
        <end position="130"/>
    </location>
</feature>
<keyword evidence="6" id="KW-1185">Reference proteome</keyword>
<dbReference type="Proteomes" id="UP000282613">
    <property type="component" value="Unassembled WGS sequence"/>
</dbReference>
<evidence type="ECO:0000313" key="7">
    <source>
        <dbReference type="WBParaSite" id="TASK_0000212801-mRNA-1"/>
    </source>
</evidence>
<dbReference type="Pfam" id="PF00307">
    <property type="entry name" value="CH"/>
    <property type="match status" value="1"/>
</dbReference>
<dbReference type="PANTHER" id="PTHR47385:SF24">
    <property type="entry name" value="MUSCLE-SPECIFIC PROTEIN 20"/>
    <property type="match status" value="1"/>
</dbReference>
<dbReference type="SMR" id="A0A0R3VXI4"/>
<dbReference type="CDD" id="cd21207">
    <property type="entry name" value="CH_dMP20-like"/>
    <property type="match status" value="1"/>
</dbReference>
<dbReference type="PROSITE" id="PS51122">
    <property type="entry name" value="CALPONIN_2"/>
    <property type="match status" value="1"/>
</dbReference>
<dbReference type="PROSITE" id="PS01052">
    <property type="entry name" value="CALPONIN_1"/>
    <property type="match status" value="1"/>
</dbReference>
<protein>
    <recommendedName>
        <fullName evidence="2">Transgelin</fullName>
    </recommendedName>
</protein>
<organism evidence="7">
    <name type="scientific">Taenia asiatica</name>
    <name type="common">Asian tapeworm</name>
    <dbReference type="NCBI Taxonomy" id="60517"/>
    <lineage>
        <taxon>Eukaryota</taxon>
        <taxon>Metazoa</taxon>
        <taxon>Spiralia</taxon>
        <taxon>Lophotrochozoa</taxon>
        <taxon>Platyhelminthes</taxon>
        <taxon>Cestoda</taxon>
        <taxon>Eucestoda</taxon>
        <taxon>Cyclophyllidea</taxon>
        <taxon>Taeniidae</taxon>
        <taxon>Taenia</taxon>
    </lineage>
</organism>
<feature type="region of interest" description="Disordered" evidence="3">
    <location>
        <begin position="1"/>
        <end position="23"/>
    </location>
</feature>
<dbReference type="GO" id="GO:0015629">
    <property type="term" value="C:actin cytoskeleton"/>
    <property type="evidence" value="ECO:0007669"/>
    <property type="project" value="TreeGrafter"/>
</dbReference>
<dbReference type="Pfam" id="PF00402">
    <property type="entry name" value="Calponin"/>
    <property type="match status" value="1"/>
</dbReference>
<evidence type="ECO:0000313" key="5">
    <source>
        <dbReference type="EMBL" id="VDK24407.1"/>
    </source>
</evidence>
<reference evidence="5 6" key="2">
    <citation type="submission" date="2018-11" db="EMBL/GenBank/DDBJ databases">
        <authorList>
            <consortium name="Pathogen Informatics"/>
        </authorList>
    </citation>
    <scope>NUCLEOTIDE SEQUENCE [LARGE SCALE GENOMIC DNA]</scope>
</reference>
<dbReference type="STRING" id="60517.A0A0R3VXI4"/>
<evidence type="ECO:0000256" key="3">
    <source>
        <dbReference type="SAM" id="MobiDB-lite"/>
    </source>
</evidence>
<dbReference type="OrthoDB" id="21595at2759"/>
<dbReference type="PRINTS" id="PR00888">
    <property type="entry name" value="SM22CALPONIN"/>
</dbReference>
<dbReference type="InterPro" id="IPR003096">
    <property type="entry name" value="SM22_calponin"/>
</dbReference>
<dbReference type="InterPro" id="IPR036872">
    <property type="entry name" value="CH_dom_sf"/>
</dbReference>
<dbReference type="InterPro" id="IPR000557">
    <property type="entry name" value="Calponin_repeat"/>
</dbReference>
<evidence type="ECO:0000256" key="2">
    <source>
        <dbReference type="RuleBase" id="RU361224"/>
    </source>
</evidence>
<dbReference type="EMBL" id="UYRS01001051">
    <property type="protein sequence ID" value="VDK24407.1"/>
    <property type="molecule type" value="Genomic_DNA"/>
</dbReference>